<feature type="short sequence motif" description="GXSXG" evidence="4">
    <location>
        <begin position="61"/>
        <end position="65"/>
    </location>
</feature>
<dbReference type="InterPro" id="IPR016035">
    <property type="entry name" value="Acyl_Trfase/lysoPLipase"/>
</dbReference>
<dbReference type="Pfam" id="PF19143">
    <property type="entry name" value="Omp85_2"/>
    <property type="match status" value="1"/>
</dbReference>
<reference evidence="7 8" key="1">
    <citation type="submission" date="2017-07" db="EMBL/GenBank/DDBJ databases">
        <title>Flavobacterium cyanobacteriorum sp. nov., isolated from cyanobacterial aggregates in a eutrophic lake.</title>
        <authorList>
            <person name="Cai H."/>
        </authorList>
    </citation>
    <scope>NUCLEOTIDE SEQUENCE [LARGE SCALE GENOMIC DNA]</scope>
    <source>
        <strain evidence="7 8">TH167</strain>
    </source>
</reference>
<evidence type="ECO:0000313" key="7">
    <source>
        <dbReference type="EMBL" id="OYQ45962.1"/>
    </source>
</evidence>
<evidence type="ECO:0000256" key="5">
    <source>
        <dbReference type="SAM" id="SignalP"/>
    </source>
</evidence>
<dbReference type="Proteomes" id="UP000216035">
    <property type="component" value="Unassembled WGS sequence"/>
</dbReference>
<dbReference type="GO" id="GO:0016042">
    <property type="term" value="P:lipid catabolic process"/>
    <property type="evidence" value="ECO:0007669"/>
    <property type="project" value="UniProtKB-UniRule"/>
</dbReference>
<dbReference type="OrthoDB" id="9770965at2"/>
<gene>
    <name evidence="7" type="ORF">CHX27_05455</name>
</gene>
<feature type="short sequence motif" description="DGA/G" evidence="4">
    <location>
        <begin position="207"/>
        <end position="209"/>
    </location>
</feature>
<keyword evidence="3 4" id="KW-0443">Lipid metabolism</keyword>
<dbReference type="PANTHER" id="PTHR14226">
    <property type="entry name" value="NEUROPATHY TARGET ESTERASE/SWISS CHEESE D.MELANOGASTER"/>
    <property type="match status" value="1"/>
</dbReference>
<dbReference type="EMBL" id="NOXX01000175">
    <property type="protein sequence ID" value="OYQ45962.1"/>
    <property type="molecule type" value="Genomic_DNA"/>
</dbReference>
<dbReference type="CDD" id="cd07205">
    <property type="entry name" value="Pat_PNPLA6_PNPLA7_NTE1_like"/>
    <property type="match status" value="1"/>
</dbReference>
<dbReference type="AlphaFoldDB" id="A0A255ZX49"/>
<feature type="chain" id="PRO_5012988159" evidence="5">
    <location>
        <begin position="19"/>
        <end position="734"/>
    </location>
</feature>
<accession>A0A255ZX49</accession>
<evidence type="ECO:0000259" key="6">
    <source>
        <dbReference type="PROSITE" id="PS51635"/>
    </source>
</evidence>
<keyword evidence="5" id="KW-0732">Signal</keyword>
<feature type="domain" description="PNPLA" evidence="6">
    <location>
        <begin position="30"/>
        <end position="220"/>
    </location>
</feature>
<sequence>MKKILLLLCLLSLASATAQEQPVPRKKIGLVLSGGGAKGFAHIGVLKVLEEAGVKVDYIGGTSMGAVIGGLYASGYNATQIDSIFRSTNFDELLQDYIPRRSKTYYERRNDEMYALTLPFDKFKIGIPTALSKGMYNYNLLSRLTANVRHVKKFSDLPIPFICIATDIETGKQVIMKDGSLPQAMLASSSFPSLFAPVERNGRLLIDGGVVNNYPIQEVRNMGADIIIGVDVQDGLKDRNALRDATRILVQISNMGMLERMKEKAENTDIYIKPDVSNYSVISFDDGAAIIRAGEEAAFTVYEKLKAYGDSVSAHKHRLKSTDNSVKINRIQTGKLKNYTRAYVLGKLKIKPETEVTYEQLRTGINNLNATQNFSGISYEFEDNGQGDDLILQLIENPNRTFFKIGAHYDGLFKSAVLLNVTHKKTLLKNDVFSADFMLGDQLRYNLDYYIDNGFYWSYGFKSRFNSFNRNAKTDFNDGKILDLLGVSSLNLDVENWLNQIYVQTLFLERLLLGGGLEHQNIRIKSETLEDTAPLFEQSNYYSVFGYLKFDSFDNRYFPKSGWMFGADVQHLFYSTNYTQEFEPFSIAKGHVAFATKFFPRTTLKLESDAGFAIGERTIDFFNFTFGGYGFTDILNIKPFYGYNFVSLSADSYIRATGTFDYEFYRKHHINFAANFMNLGNRLFQTSDWLSRPQISGYALGYGLETIIGPAEIKYSWSPETGNGFTWFSIGFIF</sequence>
<feature type="short sequence motif" description="GXGXXG" evidence="4">
    <location>
        <begin position="34"/>
        <end position="39"/>
    </location>
</feature>
<keyword evidence="1 4" id="KW-0378">Hydrolase</keyword>
<name>A0A255ZX49_9FLAO</name>
<evidence type="ECO:0000256" key="2">
    <source>
        <dbReference type="ARBA" id="ARBA00022963"/>
    </source>
</evidence>
<evidence type="ECO:0000313" key="8">
    <source>
        <dbReference type="Proteomes" id="UP000216035"/>
    </source>
</evidence>
<evidence type="ECO:0000256" key="1">
    <source>
        <dbReference type="ARBA" id="ARBA00022801"/>
    </source>
</evidence>
<dbReference type="InterPro" id="IPR050301">
    <property type="entry name" value="NTE"/>
</dbReference>
<dbReference type="Pfam" id="PF01734">
    <property type="entry name" value="Patatin"/>
    <property type="match status" value="1"/>
</dbReference>
<keyword evidence="2 4" id="KW-0442">Lipid degradation</keyword>
<dbReference type="Gene3D" id="3.40.1090.10">
    <property type="entry name" value="Cytosolic phospholipase A2 catalytic domain"/>
    <property type="match status" value="2"/>
</dbReference>
<dbReference type="GO" id="GO:0016787">
    <property type="term" value="F:hydrolase activity"/>
    <property type="evidence" value="ECO:0007669"/>
    <property type="project" value="UniProtKB-UniRule"/>
</dbReference>
<dbReference type="InterPro" id="IPR043864">
    <property type="entry name" value="Omp85-like_dom"/>
</dbReference>
<dbReference type="SUPFAM" id="SSF52151">
    <property type="entry name" value="FabD/lysophospholipase-like"/>
    <property type="match status" value="1"/>
</dbReference>
<feature type="signal peptide" evidence="5">
    <location>
        <begin position="1"/>
        <end position="18"/>
    </location>
</feature>
<comment type="caution">
    <text evidence="7">The sequence shown here is derived from an EMBL/GenBank/DDBJ whole genome shotgun (WGS) entry which is preliminary data.</text>
</comment>
<protein>
    <submittedName>
        <fullName evidence="7">Patatin</fullName>
    </submittedName>
</protein>
<keyword evidence="8" id="KW-1185">Reference proteome</keyword>
<organism evidence="7 8">
    <name type="scientific">Flavobacterium aurantiibacter</name>
    <dbReference type="NCBI Taxonomy" id="2023067"/>
    <lineage>
        <taxon>Bacteria</taxon>
        <taxon>Pseudomonadati</taxon>
        <taxon>Bacteroidota</taxon>
        <taxon>Flavobacteriia</taxon>
        <taxon>Flavobacteriales</taxon>
        <taxon>Flavobacteriaceae</taxon>
        <taxon>Flavobacterium</taxon>
    </lineage>
</organism>
<evidence type="ECO:0000256" key="4">
    <source>
        <dbReference type="PROSITE-ProRule" id="PRU01161"/>
    </source>
</evidence>
<evidence type="ECO:0000256" key="3">
    <source>
        <dbReference type="ARBA" id="ARBA00023098"/>
    </source>
</evidence>
<feature type="active site" description="Proton acceptor" evidence="4">
    <location>
        <position position="207"/>
    </location>
</feature>
<dbReference type="InterPro" id="IPR002641">
    <property type="entry name" value="PNPLA_dom"/>
</dbReference>
<dbReference type="RefSeq" id="WP_094485752.1">
    <property type="nucleotide sequence ID" value="NZ_NOXX01000175.1"/>
</dbReference>
<dbReference type="PROSITE" id="PS51635">
    <property type="entry name" value="PNPLA"/>
    <property type="match status" value="1"/>
</dbReference>
<feature type="active site" description="Nucleophile" evidence="4">
    <location>
        <position position="63"/>
    </location>
</feature>
<dbReference type="PANTHER" id="PTHR14226:SF76">
    <property type="entry name" value="NTE FAMILY PROTEIN RSSA"/>
    <property type="match status" value="1"/>
</dbReference>
<proteinExistence type="predicted"/>